<name>A0A9N8RNG4_GIBZA</name>
<dbReference type="AlphaFoldDB" id="A0A9N8RNG4"/>
<evidence type="ECO:0000313" key="2">
    <source>
        <dbReference type="EMBL" id="CAG2005304.1"/>
    </source>
</evidence>
<evidence type="ECO:0000313" key="3">
    <source>
        <dbReference type="Proteomes" id="UP000746612"/>
    </source>
</evidence>
<accession>A0A9N8RNG4</accession>
<reference evidence="2" key="1">
    <citation type="submission" date="2021-03" db="EMBL/GenBank/DDBJ databases">
        <authorList>
            <person name="Alouane T."/>
            <person name="Langin T."/>
            <person name="Bonhomme L."/>
        </authorList>
    </citation>
    <scope>NUCLEOTIDE SEQUENCE</scope>
    <source>
        <strain evidence="2">MDC_Fg202</strain>
    </source>
</reference>
<sequence length="115" mass="12880">MRTIFMVLDLPQPISFSSCVLCQLPPSQKLPSPHLLSTLQPSARDYQTTFVFLAPVPALIPVFVRVAVIAYSFQSTLWHIYTITFDAQLLHSHLQQLAPCSRVTEASKPPSWNSV</sequence>
<keyword evidence="1" id="KW-0472">Membrane</keyword>
<gene>
    <name evidence="2" type="ORF">MDCFG202_LOCUS496396</name>
</gene>
<organism evidence="2 3">
    <name type="scientific">Gibberella zeae</name>
    <name type="common">Wheat head blight fungus</name>
    <name type="synonym">Fusarium graminearum</name>
    <dbReference type="NCBI Taxonomy" id="5518"/>
    <lineage>
        <taxon>Eukaryota</taxon>
        <taxon>Fungi</taxon>
        <taxon>Dikarya</taxon>
        <taxon>Ascomycota</taxon>
        <taxon>Pezizomycotina</taxon>
        <taxon>Sordariomycetes</taxon>
        <taxon>Hypocreomycetidae</taxon>
        <taxon>Hypocreales</taxon>
        <taxon>Nectriaceae</taxon>
        <taxon>Fusarium</taxon>
    </lineage>
</organism>
<feature type="transmembrane region" description="Helical" evidence="1">
    <location>
        <begin position="46"/>
        <end position="71"/>
    </location>
</feature>
<keyword evidence="1" id="KW-1133">Transmembrane helix</keyword>
<keyword evidence="1" id="KW-0812">Transmembrane</keyword>
<dbReference type="Proteomes" id="UP000746612">
    <property type="component" value="Unassembled WGS sequence"/>
</dbReference>
<comment type="caution">
    <text evidence="2">The sequence shown here is derived from an EMBL/GenBank/DDBJ whole genome shotgun (WGS) entry which is preliminary data.</text>
</comment>
<evidence type="ECO:0000256" key="1">
    <source>
        <dbReference type="SAM" id="Phobius"/>
    </source>
</evidence>
<protein>
    <submittedName>
        <fullName evidence="2">Uncharacterized protein</fullName>
    </submittedName>
</protein>
<dbReference type="EMBL" id="CAJPIJ010000183">
    <property type="protein sequence ID" value="CAG2005304.1"/>
    <property type="molecule type" value="Genomic_DNA"/>
</dbReference>
<proteinExistence type="predicted"/>